<dbReference type="GO" id="GO:0004803">
    <property type="term" value="F:transposase activity"/>
    <property type="evidence" value="ECO:0007669"/>
    <property type="project" value="InterPro"/>
</dbReference>
<dbReference type="InterPro" id="IPR047650">
    <property type="entry name" value="Transpos_IS110"/>
</dbReference>
<proteinExistence type="predicted"/>
<dbReference type="Pfam" id="PF02371">
    <property type="entry name" value="Transposase_20"/>
    <property type="match status" value="1"/>
</dbReference>
<keyword evidence="4" id="KW-1185">Reference proteome</keyword>
<dbReference type="KEGG" id="hbs:IPV69_15455"/>
<dbReference type="PANTHER" id="PTHR33055">
    <property type="entry name" value="TRANSPOSASE FOR INSERTION SEQUENCE ELEMENT IS1111A"/>
    <property type="match status" value="1"/>
</dbReference>
<accession>A0A7M2WSB0</accession>
<dbReference type="InterPro" id="IPR002525">
    <property type="entry name" value="Transp_IS110-like_N"/>
</dbReference>
<feature type="domain" description="Transposase IS116/IS110/IS902 C-terminal" evidence="2">
    <location>
        <begin position="227"/>
        <end position="309"/>
    </location>
</feature>
<evidence type="ECO:0000313" key="3">
    <source>
        <dbReference type="EMBL" id="QOV87681.1"/>
    </source>
</evidence>
<dbReference type="GO" id="GO:0006313">
    <property type="term" value="P:DNA transposition"/>
    <property type="evidence" value="ECO:0007669"/>
    <property type="project" value="InterPro"/>
</dbReference>
<dbReference type="RefSeq" id="WP_206290591.1">
    <property type="nucleotide sequence ID" value="NZ_CP063458.1"/>
</dbReference>
<reference evidence="3 4" key="1">
    <citation type="submission" date="2020-10" db="EMBL/GenBank/DDBJ databases">
        <title>Wide distribution of Phycisphaera-like planctomycetes from WD2101 soil group in peatlands and genome analysis of the first cultivated representative.</title>
        <authorList>
            <person name="Dedysh S.N."/>
            <person name="Beletsky A.V."/>
            <person name="Ivanova A."/>
            <person name="Kulichevskaya I.S."/>
            <person name="Suzina N.E."/>
            <person name="Philippov D.A."/>
            <person name="Rakitin A.L."/>
            <person name="Mardanov A.V."/>
            <person name="Ravin N.V."/>
        </authorList>
    </citation>
    <scope>NUCLEOTIDE SEQUENCE [LARGE SCALE GENOMIC DNA]</scope>
    <source>
        <strain evidence="3 4">M1803</strain>
    </source>
</reference>
<gene>
    <name evidence="3" type="ORF">IPV69_15455</name>
</gene>
<protein>
    <submittedName>
        <fullName evidence="3">IS110 family transposase</fullName>
    </submittedName>
</protein>
<dbReference type="Proteomes" id="UP000593765">
    <property type="component" value="Chromosome"/>
</dbReference>
<dbReference type="Pfam" id="PF01548">
    <property type="entry name" value="DEDD_Tnp_IS110"/>
    <property type="match status" value="1"/>
</dbReference>
<name>A0A7M2WSB0_9BACT</name>
<dbReference type="PANTHER" id="PTHR33055:SF13">
    <property type="entry name" value="TRANSPOSASE"/>
    <property type="match status" value="1"/>
</dbReference>
<evidence type="ECO:0000259" key="1">
    <source>
        <dbReference type="Pfam" id="PF01548"/>
    </source>
</evidence>
<organism evidence="3 4">
    <name type="scientific">Humisphaera borealis</name>
    <dbReference type="NCBI Taxonomy" id="2807512"/>
    <lineage>
        <taxon>Bacteria</taxon>
        <taxon>Pseudomonadati</taxon>
        <taxon>Planctomycetota</taxon>
        <taxon>Phycisphaerae</taxon>
        <taxon>Tepidisphaerales</taxon>
        <taxon>Tepidisphaeraceae</taxon>
        <taxon>Humisphaera</taxon>
    </lineage>
</organism>
<evidence type="ECO:0000259" key="2">
    <source>
        <dbReference type="Pfam" id="PF02371"/>
    </source>
</evidence>
<dbReference type="GO" id="GO:0003677">
    <property type="term" value="F:DNA binding"/>
    <property type="evidence" value="ECO:0007669"/>
    <property type="project" value="InterPro"/>
</dbReference>
<feature type="domain" description="Transposase IS110-like N-terminal" evidence="1">
    <location>
        <begin position="8"/>
        <end position="155"/>
    </location>
</feature>
<dbReference type="AlphaFoldDB" id="A0A7M2WSB0"/>
<sequence>MSLAKIIALDLGKFKTVCCVMDAATRESAFETVQTSPTSLHELIVKQLPPSPADALVVFETCDLAGWVHDLCQGLGVKVIVTHANGEAWQWRRVKRKTDRDDALKLAKLALLDQLGPVHMPSPDQRQRRRLVLHRRSVVSRRTQSRNAIRAIFNQQGLSLAKGGKQWTIAGLAQLREHARPLAECDLADLWRGRLEVELSLMQAADAQLKVLDAKLDELGKHDARIQLLQTVKGVGPRVAEVVVLHLDDPHRFKSADHVAGYAGLVPKQIESGQMSRFGHITGRGPALLRSMLVEAAWVVWRHNAWAQAWVAKISRGSRARRKIAMVALARKLLTMLWSMMKHNRPFQTPTSGPPMAALPLPPMLALA</sequence>
<dbReference type="EMBL" id="CP063458">
    <property type="protein sequence ID" value="QOV87681.1"/>
    <property type="molecule type" value="Genomic_DNA"/>
</dbReference>
<dbReference type="NCBIfam" id="NF033542">
    <property type="entry name" value="transpos_IS110"/>
    <property type="match status" value="1"/>
</dbReference>
<dbReference type="InterPro" id="IPR003346">
    <property type="entry name" value="Transposase_20"/>
</dbReference>
<evidence type="ECO:0000313" key="4">
    <source>
        <dbReference type="Proteomes" id="UP000593765"/>
    </source>
</evidence>